<accession>A0A0A0K9Q2</accession>
<organism evidence="2 3">
    <name type="scientific">Cucumis sativus</name>
    <name type="common">Cucumber</name>
    <dbReference type="NCBI Taxonomy" id="3659"/>
    <lineage>
        <taxon>Eukaryota</taxon>
        <taxon>Viridiplantae</taxon>
        <taxon>Streptophyta</taxon>
        <taxon>Embryophyta</taxon>
        <taxon>Tracheophyta</taxon>
        <taxon>Spermatophyta</taxon>
        <taxon>Magnoliopsida</taxon>
        <taxon>eudicotyledons</taxon>
        <taxon>Gunneridae</taxon>
        <taxon>Pentapetalae</taxon>
        <taxon>rosids</taxon>
        <taxon>fabids</taxon>
        <taxon>Cucurbitales</taxon>
        <taxon>Cucurbitaceae</taxon>
        <taxon>Benincaseae</taxon>
        <taxon>Cucumis</taxon>
    </lineage>
</organism>
<feature type="compositionally biased region" description="Low complexity" evidence="1">
    <location>
        <begin position="12"/>
        <end position="30"/>
    </location>
</feature>
<reference evidence="2 3" key="1">
    <citation type="journal article" date="2009" name="Nat. Genet.">
        <title>The genome of the cucumber, Cucumis sativus L.</title>
        <authorList>
            <person name="Huang S."/>
            <person name="Li R."/>
            <person name="Zhang Z."/>
            <person name="Li L."/>
            <person name="Gu X."/>
            <person name="Fan W."/>
            <person name="Lucas W.J."/>
            <person name="Wang X."/>
            <person name="Xie B."/>
            <person name="Ni P."/>
            <person name="Ren Y."/>
            <person name="Zhu H."/>
            <person name="Li J."/>
            <person name="Lin K."/>
            <person name="Jin W."/>
            <person name="Fei Z."/>
            <person name="Li G."/>
            <person name="Staub J."/>
            <person name="Kilian A."/>
            <person name="van der Vossen E.A."/>
            <person name="Wu Y."/>
            <person name="Guo J."/>
            <person name="He J."/>
            <person name="Jia Z."/>
            <person name="Ren Y."/>
            <person name="Tian G."/>
            <person name="Lu Y."/>
            <person name="Ruan J."/>
            <person name="Qian W."/>
            <person name="Wang M."/>
            <person name="Huang Q."/>
            <person name="Li B."/>
            <person name="Xuan Z."/>
            <person name="Cao J."/>
            <person name="Asan"/>
            <person name="Wu Z."/>
            <person name="Zhang J."/>
            <person name="Cai Q."/>
            <person name="Bai Y."/>
            <person name="Zhao B."/>
            <person name="Han Y."/>
            <person name="Li Y."/>
            <person name="Li X."/>
            <person name="Wang S."/>
            <person name="Shi Q."/>
            <person name="Liu S."/>
            <person name="Cho W.K."/>
            <person name="Kim J.Y."/>
            <person name="Xu Y."/>
            <person name="Heller-Uszynska K."/>
            <person name="Miao H."/>
            <person name="Cheng Z."/>
            <person name="Zhang S."/>
            <person name="Wu J."/>
            <person name="Yang Y."/>
            <person name="Kang H."/>
            <person name="Li M."/>
            <person name="Liang H."/>
            <person name="Ren X."/>
            <person name="Shi Z."/>
            <person name="Wen M."/>
            <person name="Jian M."/>
            <person name="Yang H."/>
            <person name="Zhang G."/>
            <person name="Yang Z."/>
            <person name="Chen R."/>
            <person name="Liu S."/>
            <person name="Li J."/>
            <person name="Ma L."/>
            <person name="Liu H."/>
            <person name="Zhou Y."/>
            <person name="Zhao J."/>
            <person name="Fang X."/>
            <person name="Li G."/>
            <person name="Fang L."/>
            <person name="Li Y."/>
            <person name="Liu D."/>
            <person name="Zheng H."/>
            <person name="Zhang Y."/>
            <person name="Qin N."/>
            <person name="Li Z."/>
            <person name="Yang G."/>
            <person name="Yang S."/>
            <person name="Bolund L."/>
            <person name="Kristiansen K."/>
            <person name="Zheng H."/>
            <person name="Li S."/>
            <person name="Zhang X."/>
            <person name="Yang H."/>
            <person name="Wang J."/>
            <person name="Sun R."/>
            <person name="Zhang B."/>
            <person name="Jiang S."/>
            <person name="Wang J."/>
            <person name="Du Y."/>
            <person name="Li S."/>
        </authorList>
    </citation>
    <scope>NUCLEOTIDE SEQUENCE [LARGE SCALE GENOMIC DNA]</scope>
    <source>
        <strain evidence="3">cv. 9930</strain>
    </source>
</reference>
<reference evidence="2 3" key="4">
    <citation type="journal article" date="2011" name="BMC Genomics">
        <title>RNA-Seq improves annotation of protein-coding genes in the cucumber genome.</title>
        <authorList>
            <person name="Li Z."/>
            <person name="Zhang Z."/>
            <person name="Yan P."/>
            <person name="Huang S."/>
            <person name="Fei Z."/>
            <person name="Lin K."/>
        </authorList>
    </citation>
    <scope>NUCLEOTIDE SEQUENCE [LARGE SCALE GENOMIC DNA]</scope>
    <source>
        <strain evidence="3">cv. 9930</strain>
    </source>
</reference>
<sequence length="102" mass="10840">MNLGCGGRGPPHDAAAAAAAVAAPPAGPKGRLWPTSKWTRAHLPHLHHMTHFDLQYWSLRPSFAVHGAPQSSFPPLTWTPLLLLPPSSPSSPSSSHLSFPNV</sequence>
<dbReference type="Proteomes" id="UP000029981">
    <property type="component" value="Chromosome 6"/>
</dbReference>
<dbReference type="Gramene" id="KGN46218">
    <property type="protein sequence ID" value="KGN46218"/>
    <property type="gene ID" value="Csa_6G075185"/>
</dbReference>
<dbReference type="EMBL" id="CM002927">
    <property type="protein sequence ID" value="KGN46218.1"/>
    <property type="molecule type" value="Genomic_DNA"/>
</dbReference>
<protein>
    <submittedName>
        <fullName evidence="2">Uncharacterized protein</fullName>
    </submittedName>
</protein>
<evidence type="ECO:0000256" key="1">
    <source>
        <dbReference type="SAM" id="MobiDB-lite"/>
    </source>
</evidence>
<dbReference type="AlphaFoldDB" id="A0A0A0K9Q2"/>
<reference evidence="2 3" key="3">
    <citation type="journal article" date="2010" name="BMC Genomics">
        <title>Transcriptome sequencing and comparative analysis of cucumber flowers with different sex types.</title>
        <authorList>
            <person name="Guo S."/>
            <person name="Zheng Y."/>
            <person name="Joung J.G."/>
            <person name="Liu S."/>
            <person name="Zhang Z."/>
            <person name="Crasta O.R."/>
            <person name="Sobral B.W."/>
            <person name="Xu Y."/>
            <person name="Huang S."/>
            <person name="Fei Z."/>
        </authorList>
    </citation>
    <scope>NUCLEOTIDE SEQUENCE [LARGE SCALE GENOMIC DNA]</scope>
    <source>
        <strain evidence="3">cv. 9930</strain>
    </source>
</reference>
<gene>
    <name evidence="2" type="ORF">Csa_6G075185</name>
</gene>
<feature type="region of interest" description="Disordered" evidence="1">
    <location>
        <begin position="1"/>
        <end position="30"/>
    </location>
</feature>
<name>A0A0A0K9Q2_CUCSA</name>
<evidence type="ECO:0000313" key="3">
    <source>
        <dbReference type="Proteomes" id="UP000029981"/>
    </source>
</evidence>
<proteinExistence type="predicted"/>
<keyword evidence="3" id="KW-1185">Reference proteome</keyword>
<evidence type="ECO:0000313" key="2">
    <source>
        <dbReference type="EMBL" id="KGN46218.1"/>
    </source>
</evidence>
<reference evidence="2 3" key="2">
    <citation type="journal article" date="2009" name="PLoS ONE">
        <title>An integrated genetic and cytogenetic map of the cucumber genome.</title>
        <authorList>
            <person name="Ren Y."/>
            <person name="Zhang Z."/>
            <person name="Liu J."/>
            <person name="Staub J.E."/>
            <person name="Han Y."/>
            <person name="Cheng Z."/>
            <person name="Li X."/>
            <person name="Lu J."/>
            <person name="Miao H."/>
            <person name="Kang H."/>
            <person name="Xie B."/>
            <person name="Gu X."/>
            <person name="Wang X."/>
            <person name="Du Y."/>
            <person name="Jin W."/>
            <person name="Huang S."/>
        </authorList>
    </citation>
    <scope>NUCLEOTIDE SEQUENCE [LARGE SCALE GENOMIC DNA]</scope>
    <source>
        <strain evidence="3">cv. 9930</strain>
    </source>
</reference>